<reference evidence="1" key="1">
    <citation type="submission" date="2022-06" db="EMBL/GenBank/DDBJ databases">
        <title>Lutimaribacter sp. EGI FJ00013, a novel bacterium isolated from a salt lake sediment enrichment.</title>
        <authorList>
            <person name="Gao L."/>
            <person name="Fang B.-Z."/>
            <person name="Li W.-J."/>
        </authorList>
    </citation>
    <scope>NUCLEOTIDE SEQUENCE</scope>
    <source>
        <strain evidence="1">EGI FJ00013</strain>
    </source>
</reference>
<organism evidence="1 2">
    <name type="scientific">Lutimaribacter degradans</name>
    <dbReference type="NCBI Taxonomy" id="2945989"/>
    <lineage>
        <taxon>Bacteria</taxon>
        <taxon>Pseudomonadati</taxon>
        <taxon>Pseudomonadota</taxon>
        <taxon>Alphaproteobacteria</taxon>
        <taxon>Rhodobacterales</taxon>
        <taxon>Roseobacteraceae</taxon>
        <taxon>Lutimaribacter</taxon>
    </lineage>
</organism>
<keyword evidence="2" id="KW-1185">Reference proteome</keyword>
<proteinExistence type="predicted"/>
<evidence type="ECO:0000313" key="1">
    <source>
        <dbReference type="EMBL" id="MCM2563641.1"/>
    </source>
</evidence>
<evidence type="ECO:0000313" key="2">
    <source>
        <dbReference type="Proteomes" id="UP001203036"/>
    </source>
</evidence>
<dbReference type="Proteomes" id="UP001203036">
    <property type="component" value="Unassembled WGS sequence"/>
</dbReference>
<dbReference type="EMBL" id="JAMQGO010000014">
    <property type="protein sequence ID" value="MCM2563641.1"/>
    <property type="molecule type" value="Genomic_DNA"/>
</dbReference>
<gene>
    <name evidence="1" type="ORF">M8744_15910</name>
</gene>
<sequence>MMMLAMIGPATLAAQGRSLGEPAPPAPRLHEKTGWHAMEARNDSRERGAAMYVSRHDTRRDMMRVSLEAQTNSVFLPISWYDFRAGEADYLARIHRWILDHEKAREEHRAELPDDMMLFSFGPRIPRGALEMCKEGLGSGASIEDLSYCMAETVLGTAALKFSVMMDVRAMEENITKPQIKGFKELALWDMAGDRRLTIHALERGKTCSNDERLELCVRCTRNFTDLVRGVKGVTAECGEKDDLISITAIAPYGPFFAAAARMKEPRLVLVFHKGDNDTYSLRYALDGLHENLLSESVVHPAR</sequence>
<comment type="caution">
    <text evidence="1">The sequence shown here is derived from an EMBL/GenBank/DDBJ whole genome shotgun (WGS) entry which is preliminary data.</text>
</comment>
<protein>
    <submittedName>
        <fullName evidence="1">Uncharacterized protein</fullName>
    </submittedName>
</protein>
<accession>A0ACC5ZZW7</accession>
<name>A0ACC5ZZW7_9RHOB</name>